<reference evidence="4" key="2">
    <citation type="submission" date="2016-10" db="EMBL/GenBank/DDBJ databases">
        <authorList>
            <person name="Varghese N."/>
            <person name="Submissions S."/>
        </authorList>
    </citation>
    <scope>NUCLEOTIDE SEQUENCE [LARGE SCALE GENOMIC DNA]</scope>
    <source>
        <strain evidence="4">CGMCC 1.12397</strain>
    </source>
</reference>
<evidence type="ECO:0000313" key="4">
    <source>
        <dbReference type="Proteomes" id="UP000199289"/>
    </source>
</evidence>
<evidence type="ECO:0000313" key="3">
    <source>
        <dbReference type="EMBL" id="SDQ13085.1"/>
    </source>
</evidence>
<gene>
    <name evidence="2" type="ORF">DWB78_12245</name>
    <name evidence="3" type="ORF">SAMN05216278_0564</name>
</gene>
<reference evidence="2 5" key="3">
    <citation type="submission" date="2018-07" db="EMBL/GenBank/DDBJ databases">
        <title>Genome sequence of extremly halophilic archaeon Halopelagius longus strain BC12-B1.</title>
        <authorList>
            <person name="Zhang X."/>
        </authorList>
    </citation>
    <scope>NUCLEOTIDE SEQUENCE [LARGE SCALE GENOMIC DNA]</scope>
    <source>
        <strain evidence="2 5">BC12-B1</strain>
    </source>
</reference>
<dbReference type="AlphaFoldDB" id="A0A1H0YD06"/>
<evidence type="ECO:0000313" key="2">
    <source>
        <dbReference type="EMBL" id="RDI72422.1"/>
    </source>
</evidence>
<accession>A0A1H0YD06</accession>
<dbReference type="EMBL" id="QQST01000001">
    <property type="protein sequence ID" value="RDI72422.1"/>
    <property type="molecule type" value="Genomic_DNA"/>
</dbReference>
<dbReference type="Proteomes" id="UP000255421">
    <property type="component" value="Unassembled WGS sequence"/>
</dbReference>
<name>A0A1H0YD06_9EURY</name>
<feature type="transmembrane region" description="Helical" evidence="1">
    <location>
        <begin position="15"/>
        <end position="37"/>
    </location>
</feature>
<dbReference type="OrthoDB" id="351325at2157"/>
<keyword evidence="5" id="KW-1185">Reference proteome</keyword>
<evidence type="ECO:0000256" key="1">
    <source>
        <dbReference type="SAM" id="Phobius"/>
    </source>
</evidence>
<organism evidence="3 4">
    <name type="scientific">Halopelagius longus</name>
    <dbReference type="NCBI Taxonomy" id="1236180"/>
    <lineage>
        <taxon>Archaea</taxon>
        <taxon>Methanobacteriati</taxon>
        <taxon>Methanobacteriota</taxon>
        <taxon>Stenosarchaea group</taxon>
        <taxon>Halobacteria</taxon>
        <taxon>Halobacteriales</taxon>
        <taxon>Haloferacaceae</taxon>
    </lineage>
</organism>
<evidence type="ECO:0000313" key="5">
    <source>
        <dbReference type="Proteomes" id="UP000255421"/>
    </source>
</evidence>
<dbReference type="Proteomes" id="UP000199289">
    <property type="component" value="Unassembled WGS sequence"/>
</dbReference>
<protein>
    <submittedName>
        <fullName evidence="3">Uncharacterized protein</fullName>
    </submittedName>
</protein>
<reference evidence="3" key="1">
    <citation type="submission" date="2016-10" db="EMBL/GenBank/DDBJ databases">
        <authorList>
            <person name="de Groot N.N."/>
        </authorList>
    </citation>
    <scope>NUCLEOTIDE SEQUENCE [LARGE SCALE GENOMIC DNA]</scope>
    <source>
        <strain evidence="3">CGMCC 1.12397</strain>
    </source>
</reference>
<proteinExistence type="predicted"/>
<keyword evidence="1" id="KW-0472">Membrane</keyword>
<sequence length="78" mass="7699">MPSDTDALLRSIRRWLLVCAFLLGVGAVALSEAGLALTGYENKLAFTVAGVAGTAVAIVSGSAVLASFVAVGSGGSTE</sequence>
<dbReference type="EMBL" id="FNKQ01000001">
    <property type="protein sequence ID" value="SDQ13085.1"/>
    <property type="molecule type" value="Genomic_DNA"/>
</dbReference>
<feature type="transmembrane region" description="Helical" evidence="1">
    <location>
        <begin position="44"/>
        <end position="71"/>
    </location>
</feature>
<keyword evidence="1" id="KW-1133">Transmembrane helix</keyword>
<keyword evidence="1" id="KW-0812">Transmembrane</keyword>
<dbReference type="RefSeq" id="WP_092532566.1">
    <property type="nucleotide sequence ID" value="NZ_FNKQ01000001.1"/>
</dbReference>